<gene>
    <name evidence="1" type="ORF">PHYEVI_LOCUS5349</name>
</gene>
<accession>A0A9N9XLS5</accession>
<protein>
    <recommendedName>
        <fullName evidence="3">Dynactin subunit 3</fullName>
    </recommendedName>
</protein>
<evidence type="ECO:0008006" key="3">
    <source>
        <dbReference type="Google" id="ProtNLM"/>
    </source>
</evidence>
<keyword evidence="2" id="KW-1185">Reference proteome</keyword>
<sequence>MDPIVGLEKQIEALELQALQNEDQSQIKSKIQAITGLLLQTRMMINSALSCREALTSMLQPLTTVNDYLNPSTSGNDVEAEAKRLYLLESYPELIGTVQTIGTFESLLPFLGSINISKVVEFCEILEELALNNTELYGECRDVIKEVLAALQDYNDISNSIKALLSQWDFTISNLEHALQPKFLDVP</sequence>
<dbReference type="OrthoDB" id="16729at2759"/>
<dbReference type="Proteomes" id="UP001153712">
    <property type="component" value="Chromosome 2"/>
</dbReference>
<dbReference type="GO" id="GO:0005869">
    <property type="term" value="C:dynactin complex"/>
    <property type="evidence" value="ECO:0007669"/>
    <property type="project" value="InterPro"/>
</dbReference>
<dbReference type="GO" id="GO:0061640">
    <property type="term" value="P:cytoskeleton-dependent cytokinesis"/>
    <property type="evidence" value="ECO:0007669"/>
    <property type="project" value="InterPro"/>
</dbReference>
<name>A0A9N9XLS5_PHYSR</name>
<dbReference type="EMBL" id="OU900095">
    <property type="protein sequence ID" value="CAG9858963.1"/>
    <property type="molecule type" value="Genomic_DNA"/>
</dbReference>
<evidence type="ECO:0000313" key="2">
    <source>
        <dbReference type="Proteomes" id="UP001153712"/>
    </source>
</evidence>
<dbReference type="AlphaFoldDB" id="A0A9N9XLS5"/>
<dbReference type="PANTHER" id="PTHR28360">
    <property type="entry name" value="DYNACTIN SUBUNIT 3"/>
    <property type="match status" value="1"/>
</dbReference>
<organism evidence="1 2">
    <name type="scientific">Phyllotreta striolata</name>
    <name type="common">Striped flea beetle</name>
    <name type="synonym">Crioceris striolata</name>
    <dbReference type="NCBI Taxonomy" id="444603"/>
    <lineage>
        <taxon>Eukaryota</taxon>
        <taxon>Metazoa</taxon>
        <taxon>Ecdysozoa</taxon>
        <taxon>Arthropoda</taxon>
        <taxon>Hexapoda</taxon>
        <taxon>Insecta</taxon>
        <taxon>Pterygota</taxon>
        <taxon>Neoptera</taxon>
        <taxon>Endopterygota</taxon>
        <taxon>Coleoptera</taxon>
        <taxon>Polyphaga</taxon>
        <taxon>Cucujiformia</taxon>
        <taxon>Chrysomeloidea</taxon>
        <taxon>Chrysomelidae</taxon>
        <taxon>Galerucinae</taxon>
        <taxon>Alticini</taxon>
        <taxon>Phyllotreta</taxon>
    </lineage>
</organism>
<evidence type="ECO:0000313" key="1">
    <source>
        <dbReference type="EMBL" id="CAG9858963.1"/>
    </source>
</evidence>
<reference evidence="1" key="1">
    <citation type="submission" date="2022-01" db="EMBL/GenBank/DDBJ databases">
        <authorList>
            <person name="King R."/>
        </authorList>
    </citation>
    <scope>NUCLEOTIDE SEQUENCE</scope>
</reference>
<dbReference type="InterPro" id="IPR009991">
    <property type="entry name" value="DCTN3"/>
</dbReference>
<proteinExistence type="predicted"/>
<dbReference type="PANTHER" id="PTHR28360:SF1">
    <property type="entry name" value="DYNACTIN SUBUNIT 3"/>
    <property type="match status" value="1"/>
</dbReference>
<dbReference type="Pfam" id="PF07426">
    <property type="entry name" value="Dynactin_p22"/>
    <property type="match status" value="1"/>
</dbReference>